<accession>A0A0A9W989</accession>
<reference evidence="2" key="2">
    <citation type="submission" date="2014-07" db="EMBL/GenBank/DDBJ databases">
        <authorList>
            <person name="Hull J."/>
        </authorList>
    </citation>
    <scope>NUCLEOTIDE SEQUENCE</scope>
</reference>
<feature type="region of interest" description="Disordered" evidence="1">
    <location>
        <begin position="39"/>
        <end position="70"/>
    </location>
</feature>
<protein>
    <submittedName>
        <fullName evidence="2">Arginine repressor</fullName>
    </submittedName>
</protein>
<dbReference type="AlphaFoldDB" id="A0A0A9W989"/>
<organism evidence="2">
    <name type="scientific">Lygus hesperus</name>
    <name type="common">Western plant bug</name>
    <dbReference type="NCBI Taxonomy" id="30085"/>
    <lineage>
        <taxon>Eukaryota</taxon>
        <taxon>Metazoa</taxon>
        <taxon>Ecdysozoa</taxon>
        <taxon>Arthropoda</taxon>
        <taxon>Hexapoda</taxon>
        <taxon>Insecta</taxon>
        <taxon>Pterygota</taxon>
        <taxon>Neoptera</taxon>
        <taxon>Paraneoptera</taxon>
        <taxon>Hemiptera</taxon>
        <taxon>Heteroptera</taxon>
        <taxon>Panheteroptera</taxon>
        <taxon>Cimicomorpha</taxon>
        <taxon>Miridae</taxon>
        <taxon>Mirini</taxon>
        <taxon>Lygus</taxon>
    </lineage>
</organism>
<dbReference type="EMBL" id="GBHO01040556">
    <property type="protein sequence ID" value="JAG03048.1"/>
    <property type="molecule type" value="Transcribed_RNA"/>
</dbReference>
<dbReference type="EMBL" id="GDHC01004384">
    <property type="protein sequence ID" value="JAQ14245.1"/>
    <property type="molecule type" value="Transcribed_RNA"/>
</dbReference>
<evidence type="ECO:0000313" key="3">
    <source>
        <dbReference type="EMBL" id="JAQ14245.1"/>
    </source>
</evidence>
<evidence type="ECO:0000256" key="1">
    <source>
        <dbReference type="SAM" id="MobiDB-lite"/>
    </source>
</evidence>
<evidence type="ECO:0000313" key="2">
    <source>
        <dbReference type="EMBL" id="JAG03048.1"/>
    </source>
</evidence>
<reference evidence="3" key="3">
    <citation type="journal article" date="2016" name="Gigascience">
        <title>De novo construction of an expanded transcriptome assembly for the western tarnished plant bug, Lygus hesperus.</title>
        <authorList>
            <person name="Tassone E.E."/>
            <person name="Geib S.M."/>
            <person name="Hall B."/>
            <person name="Fabrick J.A."/>
            <person name="Brent C.S."/>
            <person name="Hull J.J."/>
        </authorList>
    </citation>
    <scope>NUCLEOTIDE SEQUENCE</scope>
</reference>
<sequence>MYDDTQARATSHPVYTGVIGSDKTDDGDRYAFSSFAKPTSTPIAVTGDRPNKSVASSDSQAHGHHASPFLVKMDNETTFTSFFDREEMTGGVSDDDNSKAKWY</sequence>
<proteinExistence type="predicted"/>
<name>A0A0A9W989_LYGHE</name>
<reference evidence="2" key="1">
    <citation type="journal article" date="2014" name="PLoS ONE">
        <title>Transcriptome-Based Identification of ABC Transporters in the Western Tarnished Plant Bug Lygus hesperus.</title>
        <authorList>
            <person name="Hull J.J."/>
            <person name="Chaney K."/>
            <person name="Geib S.M."/>
            <person name="Fabrick J.A."/>
            <person name="Brent C.S."/>
            <person name="Walsh D."/>
            <person name="Lavine L.C."/>
        </authorList>
    </citation>
    <scope>NUCLEOTIDE SEQUENCE</scope>
</reference>
<gene>
    <name evidence="2" type="primary">argR_3</name>
    <name evidence="2" type="ORF">CM83_99977</name>
    <name evidence="3" type="ORF">g.3582</name>
</gene>